<dbReference type="Pfam" id="PF12762">
    <property type="entry name" value="DDE_Tnp_IS1595"/>
    <property type="match status" value="1"/>
</dbReference>
<dbReference type="PANTHER" id="PTHR47163">
    <property type="entry name" value="DDE_TNP_IS1595 DOMAIN-CONTAINING PROTEIN"/>
    <property type="match status" value="1"/>
</dbReference>
<dbReference type="EMBL" id="AY814752">
    <property type="protein sequence ID" value="AAW26484.1"/>
    <property type="molecule type" value="mRNA"/>
</dbReference>
<feature type="domain" description="ISXO2-like transposase" evidence="1">
    <location>
        <begin position="2"/>
        <end position="79"/>
    </location>
</feature>
<evidence type="ECO:0000313" key="2">
    <source>
        <dbReference type="EMBL" id="AAW26484.1"/>
    </source>
</evidence>
<sequence length="109" mass="13081">MYILPGSIIYTDDLRAYRPICRLDYVLHVVVHEIRFVDPSTGVHTQNIEGYWSRLKEILRSYKGLRKDMLRSHVDEFLCRSYYEFKLNEPVDNLQKSQNMKIFYPGVMF</sequence>
<reference evidence="2" key="1">
    <citation type="submission" date="2004-11" db="EMBL/GenBank/DDBJ databases">
        <title>The full-length cDNA sequences of Schistosoma japonicum genes.</title>
        <authorList>
            <person name="Han Z."/>
        </authorList>
    </citation>
    <scope>NUCLEOTIDE SEQUENCE</scope>
</reference>
<reference evidence="2" key="2">
    <citation type="journal article" date="2006" name="PLoS Pathog.">
        <title>New perspectives on host-parasite interplay by comparative transcriptomic and proteomic analyses of Schistosoma japonicum.</title>
        <authorList>
            <person name="Liu F."/>
            <person name="Lu J."/>
            <person name="Hu W."/>
            <person name="Wang S.Y."/>
            <person name="Cui S.J."/>
            <person name="Chi M."/>
            <person name="Yan Q."/>
            <person name="Wang X.R."/>
            <person name="Song H.D."/>
            <person name="Xu X.N."/>
            <person name="Wang J.J."/>
            <person name="Zhang X.L."/>
            <person name="Zhang X."/>
            <person name="Wang Z.Q."/>
            <person name="Xue C.L."/>
            <person name="Brindley P.J."/>
            <person name="McManus D.P."/>
            <person name="Yang P.Y."/>
            <person name="Feng Z."/>
            <person name="Chen Z."/>
            <person name="Han Z.G."/>
        </authorList>
    </citation>
    <scope>NUCLEOTIDE SEQUENCE</scope>
</reference>
<proteinExistence type="evidence at transcript level"/>
<protein>
    <submittedName>
        <fullName evidence="2">SJCHGC02961 protein</fullName>
    </submittedName>
</protein>
<dbReference type="InterPro" id="IPR024445">
    <property type="entry name" value="Tnp_ISXO2-like"/>
</dbReference>
<evidence type="ECO:0000259" key="1">
    <source>
        <dbReference type="Pfam" id="PF12762"/>
    </source>
</evidence>
<dbReference type="InterPro" id="IPR053164">
    <property type="entry name" value="IS1016-like_transposase"/>
</dbReference>
<dbReference type="AlphaFoldDB" id="Q5DCH2"/>
<name>Q5DCH2_SCHJA</name>
<accession>Q5DCH2</accession>
<organism evidence="2">
    <name type="scientific">Schistosoma japonicum</name>
    <name type="common">Blood fluke</name>
    <dbReference type="NCBI Taxonomy" id="6182"/>
    <lineage>
        <taxon>Eukaryota</taxon>
        <taxon>Metazoa</taxon>
        <taxon>Spiralia</taxon>
        <taxon>Lophotrochozoa</taxon>
        <taxon>Platyhelminthes</taxon>
        <taxon>Trematoda</taxon>
        <taxon>Digenea</taxon>
        <taxon>Strigeidida</taxon>
        <taxon>Schistosomatoidea</taxon>
        <taxon>Schistosomatidae</taxon>
        <taxon>Schistosoma</taxon>
    </lineage>
</organism>
<dbReference type="PANTHER" id="PTHR47163:SF2">
    <property type="entry name" value="SI:DKEY-17M8.2"/>
    <property type="match status" value="1"/>
</dbReference>